<dbReference type="EMBL" id="MU858271">
    <property type="protein sequence ID" value="KAK4207821.1"/>
    <property type="molecule type" value="Genomic_DNA"/>
</dbReference>
<keyword evidence="1" id="KW-0677">Repeat</keyword>
<reference evidence="3" key="1">
    <citation type="journal article" date="2023" name="Mol. Phylogenet. Evol.">
        <title>Genome-scale phylogeny and comparative genomics of the fungal order Sordariales.</title>
        <authorList>
            <person name="Hensen N."/>
            <person name="Bonometti L."/>
            <person name="Westerberg I."/>
            <person name="Brannstrom I.O."/>
            <person name="Guillou S."/>
            <person name="Cros-Aarteil S."/>
            <person name="Calhoun S."/>
            <person name="Haridas S."/>
            <person name="Kuo A."/>
            <person name="Mondo S."/>
            <person name="Pangilinan J."/>
            <person name="Riley R."/>
            <person name="LaButti K."/>
            <person name="Andreopoulos B."/>
            <person name="Lipzen A."/>
            <person name="Chen C."/>
            <person name="Yan M."/>
            <person name="Daum C."/>
            <person name="Ng V."/>
            <person name="Clum A."/>
            <person name="Steindorff A."/>
            <person name="Ohm R.A."/>
            <person name="Martin F."/>
            <person name="Silar P."/>
            <person name="Natvig D.O."/>
            <person name="Lalanne C."/>
            <person name="Gautier V."/>
            <person name="Ament-Velasquez S.L."/>
            <person name="Kruys A."/>
            <person name="Hutchinson M.I."/>
            <person name="Powell A.J."/>
            <person name="Barry K."/>
            <person name="Miller A.N."/>
            <person name="Grigoriev I.V."/>
            <person name="Debuchy R."/>
            <person name="Gladieux P."/>
            <person name="Hiltunen Thoren M."/>
            <person name="Johannesson H."/>
        </authorList>
    </citation>
    <scope>NUCLEOTIDE SEQUENCE</scope>
    <source>
        <strain evidence="3">PSN293</strain>
    </source>
</reference>
<dbReference type="InterPro" id="IPR056884">
    <property type="entry name" value="NPHP3-like_N"/>
</dbReference>
<accession>A0AAN6XWD6</accession>
<feature type="non-terminal residue" evidence="3">
    <location>
        <position position="1"/>
    </location>
</feature>
<dbReference type="PROSITE" id="PS50837">
    <property type="entry name" value="NACHT"/>
    <property type="match status" value="1"/>
</dbReference>
<dbReference type="InterPro" id="IPR027417">
    <property type="entry name" value="P-loop_NTPase"/>
</dbReference>
<evidence type="ECO:0000313" key="4">
    <source>
        <dbReference type="Proteomes" id="UP001301769"/>
    </source>
</evidence>
<name>A0AAN6XWD6_9PEZI</name>
<dbReference type="InterPro" id="IPR007111">
    <property type="entry name" value="NACHT_NTPase"/>
</dbReference>
<protein>
    <recommendedName>
        <fullName evidence="2">NACHT domain-containing protein</fullName>
    </recommendedName>
</protein>
<keyword evidence="4" id="KW-1185">Reference proteome</keyword>
<evidence type="ECO:0000313" key="3">
    <source>
        <dbReference type="EMBL" id="KAK4207821.1"/>
    </source>
</evidence>
<dbReference type="SUPFAM" id="SSF52540">
    <property type="entry name" value="P-loop containing nucleoside triphosphate hydrolases"/>
    <property type="match status" value="1"/>
</dbReference>
<organism evidence="3 4">
    <name type="scientific">Rhypophila decipiens</name>
    <dbReference type="NCBI Taxonomy" id="261697"/>
    <lineage>
        <taxon>Eukaryota</taxon>
        <taxon>Fungi</taxon>
        <taxon>Dikarya</taxon>
        <taxon>Ascomycota</taxon>
        <taxon>Pezizomycotina</taxon>
        <taxon>Sordariomycetes</taxon>
        <taxon>Sordariomycetidae</taxon>
        <taxon>Sordariales</taxon>
        <taxon>Naviculisporaceae</taxon>
        <taxon>Rhypophila</taxon>
    </lineage>
</organism>
<feature type="domain" description="NACHT" evidence="2">
    <location>
        <begin position="120"/>
        <end position="263"/>
    </location>
</feature>
<dbReference type="PANTHER" id="PTHR10039:SF16">
    <property type="entry name" value="GPI INOSITOL-DEACYLASE"/>
    <property type="match status" value="1"/>
</dbReference>
<dbReference type="AlphaFoldDB" id="A0AAN6XWD6"/>
<evidence type="ECO:0000259" key="2">
    <source>
        <dbReference type="PROSITE" id="PS50837"/>
    </source>
</evidence>
<evidence type="ECO:0000256" key="1">
    <source>
        <dbReference type="ARBA" id="ARBA00022737"/>
    </source>
</evidence>
<dbReference type="Proteomes" id="UP001301769">
    <property type="component" value="Unassembled WGS sequence"/>
</dbReference>
<gene>
    <name evidence="3" type="ORF">QBC37DRAFT_454389</name>
</gene>
<reference evidence="3" key="2">
    <citation type="submission" date="2023-05" db="EMBL/GenBank/DDBJ databases">
        <authorList>
            <consortium name="Lawrence Berkeley National Laboratory"/>
            <person name="Steindorff A."/>
            <person name="Hensen N."/>
            <person name="Bonometti L."/>
            <person name="Westerberg I."/>
            <person name="Brannstrom I.O."/>
            <person name="Guillou S."/>
            <person name="Cros-Aarteil S."/>
            <person name="Calhoun S."/>
            <person name="Haridas S."/>
            <person name="Kuo A."/>
            <person name="Mondo S."/>
            <person name="Pangilinan J."/>
            <person name="Riley R."/>
            <person name="Labutti K."/>
            <person name="Andreopoulos B."/>
            <person name="Lipzen A."/>
            <person name="Chen C."/>
            <person name="Yanf M."/>
            <person name="Daum C."/>
            <person name="Ng V."/>
            <person name="Clum A."/>
            <person name="Ohm R."/>
            <person name="Martin F."/>
            <person name="Silar P."/>
            <person name="Natvig D."/>
            <person name="Lalanne C."/>
            <person name="Gautier V."/>
            <person name="Ament-Velasquez S.L."/>
            <person name="Kruys A."/>
            <person name="Hutchinson M.I."/>
            <person name="Powell A.J."/>
            <person name="Barry K."/>
            <person name="Miller A.N."/>
            <person name="Grigoriev I.V."/>
            <person name="Debuchy R."/>
            <person name="Gladieux P."/>
            <person name="Thoren M.H."/>
            <person name="Johannesson H."/>
        </authorList>
    </citation>
    <scope>NUCLEOTIDE SEQUENCE</scope>
    <source>
        <strain evidence="3">PSN293</strain>
    </source>
</reference>
<dbReference type="PANTHER" id="PTHR10039">
    <property type="entry name" value="AMELOGENIN"/>
    <property type="match status" value="1"/>
</dbReference>
<proteinExistence type="predicted"/>
<comment type="caution">
    <text evidence="3">The sequence shown here is derived from an EMBL/GenBank/DDBJ whole genome shotgun (WGS) entry which is preliminary data.</text>
</comment>
<sequence length="724" mass="82580">GSVVRNGRGFRRISAAQLAWPFKQSRARKLLAELSHHKATLLLAISGDISHDLKDIQSALSHLSDVVSDSDKREIFRWLEKTNPSSLQTTTFRKHEPHTSTWMLRLPEWENWLSGKHPDRSLWIHGPPGTGKTVLASFLIEQIQHHCDHSPSGSRMGCAYYYCHYSHDQDECGPFLSWTLSQAGRQTRYLPGRLKRMYDRGCEPSIPELESALELVLEQLDVLYVVVDAIDESNPRSELVNLIATLVLDTRFRKIRILTTSRPYFEIERVFGAIFGSVVSMSNAAVKTDIRKMVNSRLASSYRLRRWRDEHQRIEDLLVAKSDGMFQWAELQLRKIERLRDISQLEETLQNLPVDLAETYTRILSAISPQDREYVRRVLIWVIGHSKAAWLTSNGINAELLVSAADYDLYGNRKESSSNEIDRSFDVEHLRELCDCLLTFKCVSSEEPDDGSMTSSTATLVDDAGVGSTLSKKTVYRVSVSHYTVVEFLESSYILSNPSVSYFSLSQGVIRYEFATSVFRQAIEANPDFDGTSPTDWETDREAYCLTLGCTLGIWQLDMFEPDVEFSEADHLAELALQYYSPSNPHFSRFRGIQRRIATDPRASDSFYLASLPSRFDDLIVEDESILQADYSSAKTLLCILSVPTTYTHGKFIRRCVQRLLKSCGRDYDELMNTRVSGYRTVGGSHVDWDEDESQYGVAGFEDDGQIEYYEQAFEGTVRECRFP</sequence>
<dbReference type="Gene3D" id="3.40.50.300">
    <property type="entry name" value="P-loop containing nucleotide triphosphate hydrolases"/>
    <property type="match status" value="1"/>
</dbReference>
<dbReference type="Pfam" id="PF24883">
    <property type="entry name" value="NPHP3_N"/>
    <property type="match status" value="1"/>
</dbReference>